<proteinExistence type="predicted"/>
<organism evidence="1 2">
    <name type="scientific">Larimichthys crocea</name>
    <name type="common">Large yellow croaker</name>
    <name type="synonym">Pseudosciaena crocea</name>
    <dbReference type="NCBI Taxonomy" id="215358"/>
    <lineage>
        <taxon>Eukaryota</taxon>
        <taxon>Metazoa</taxon>
        <taxon>Chordata</taxon>
        <taxon>Craniata</taxon>
        <taxon>Vertebrata</taxon>
        <taxon>Euteleostomi</taxon>
        <taxon>Actinopterygii</taxon>
        <taxon>Neopterygii</taxon>
        <taxon>Teleostei</taxon>
        <taxon>Neoteleostei</taxon>
        <taxon>Acanthomorphata</taxon>
        <taxon>Eupercaria</taxon>
        <taxon>Sciaenidae</taxon>
        <taxon>Larimichthys</taxon>
    </lineage>
</organism>
<keyword evidence="2" id="KW-1185">Reference proteome</keyword>
<dbReference type="Proteomes" id="UP000793456">
    <property type="component" value="Chromosome XXIV"/>
</dbReference>
<sequence>MVEEVLRAKTLKTSQYSDEKIQMYQHRNILKVDGAAELKPRDGGRFVADIRLYLSGLHT</sequence>
<protein>
    <submittedName>
        <fullName evidence="1">Uncharacterized protein</fullName>
    </submittedName>
</protein>
<evidence type="ECO:0000313" key="1">
    <source>
        <dbReference type="EMBL" id="TMS01988.1"/>
    </source>
</evidence>
<dbReference type="EMBL" id="CM011697">
    <property type="protein sequence ID" value="TMS01988.1"/>
    <property type="molecule type" value="Genomic_DNA"/>
</dbReference>
<name>A0ACD3Q622_LARCR</name>
<evidence type="ECO:0000313" key="2">
    <source>
        <dbReference type="Proteomes" id="UP000793456"/>
    </source>
</evidence>
<accession>A0ACD3Q622</accession>
<gene>
    <name evidence="1" type="ORF">E3U43_007528</name>
</gene>
<reference evidence="1" key="1">
    <citation type="submission" date="2018-11" db="EMBL/GenBank/DDBJ databases">
        <title>The sequence and de novo assembly of Larimichthys crocea genome using PacBio and Hi-C technologies.</title>
        <authorList>
            <person name="Xu P."/>
            <person name="Chen B."/>
            <person name="Zhou Z."/>
            <person name="Ke Q."/>
            <person name="Wu Y."/>
            <person name="Bai H."/>
            <person name="Pu F."/>
        </authorList>
    </citation>
    <scope>NUCLEOTIDE SEQUENCE</scope>
    <source>
        <tissue evidence="1">Muscle</tissue>
    </source>
</reference>
<comment type="caution">
    <text evidence="1">The sequence shown here is derived from an EMBL/GenBank/DDBJ whole genome shotgun (WGS) entry which is preliminary data.</text>
</comment>